<feature type="transmembrane region" description="Helical" evidence="6">
    <location>
        <begin position="308"/>
        <end position="331"/>
    </location>
</feature>
<comment type="subcellular location">
    <subcellularLocation>
        <location evidence="1">Cell membrane</location>
        <topology evidence="1">Multi-pass membrane protein</topology>
    </subcellularLocation>
</comment>
<dbReference type="AlphaFoldDB" id="A0A315XM93"/>
<feature type="transmembrane region" description="Helical" evidence="6">
    <location>
        <begin position="343"/>
        <end position="362"/>
    </location>
</feature>
<comment type="caution">
    <text evidence="7">The sequence shown here is derived from an EMBL/GenBank/DDBJ whole genome shotgun (WGS) entry which is preliminary data.</text>
</comment>
<dbReference type="OrthoDB" id="19148at2157"/>
<dbReference type="Pfam" id="PF01943">
    <property type="entry name" value="Polysacc_synt"/>
    <property type="match status" value="1"/>
</dbReference>
<keyword evidence="7" id="KW-0132">Cell division</keyword>
<evidence type="ECO:0000256" key="2">
    <source>
        <dbReference type="ARBA" id="ARBA00022475"/>
    </source>
</evidence>
<feature type="transmembrane region" description="Helical" evidence="6">
    <location>
        <begin position="247"/>
        <end position="267"/>
    </location>
</feature>
<feature type="transmembrane region" description="Helical" evidence="6">
    <location>
        <begin position="374"/>
        <end position="393"/>
    </location>
</feature>
<feature type="transmembrane region" description="Helical" evidence="6">
    <location>
        <begin position="458"/>
        <end position="479"/>
    </location>
</feature>
<dbReference type="RefSeq" id="WP_116592223.1">
    <property type="nucleotide sequence ID" value="NZ_MZGS01000023.1"/>
</dbReference>
<feature type="transmembrane region" description="Helical" evidence="6">
    <location>
        <begin position="434"/>
        <end position="452"/>
    </location>
</feature>
<keyword evidence="8" id="KW-1185">Reference proteome</keyword>
<keyword evidence="2" id="KW-1003">Cell membrane</keyword>
<sequence>MSNKVLKNSFILVIGNLLFRVGGYINRLLMSRMLGPEGYGLYGLTLPFQGIFQILSAGGLPPAISKYVAEYNAKDEKALTRQVIYTATKFMVLMAILLSIILLFSSDFIANEIFHKPLVVWPLRAVSLITPFSVIVGAMRGAFQGVYKNEYTVYNRMAEQLATIVFAVVFVYCGLYAMGAVLGGAFGFIVSAITAVLLYKKYISPMFYSEDSLDLSFKEELELLWMLICFAVPVAITALSEMAIYDVGTLVIGVFMLSTDVGFYNAADPISRIPLVISLSISTVLLPATAEAYVLKNQKLLQEYVVDCLRYCILTVIPMCVIISMFSMPIIQLLFGEVYTPGSGVLCILVIGMSFYSIYMISSSILQGTGNPKLPMYILLLGTVLNIVLNAIFVQMMGIVGAAIATTITTCILMIVIMLFVIKTTKISIPWKNILLVLICNLILMAVCYVIPKTLIGLVIGIIIGSFLYIVSLIMLKVLTKRDIDFFSQYMNKIPILKKYTPKLVKYIEEKGLIYELEE</sequence>
<evidence type="ECO:0000256" key="3">
    <source>
        <dbReference type="ARBA" id="ARBA00022692"/>
    </source>
</evidence>
<accession>A0A315XM93</accession>
<feature type="transmembrane region" description="Helical" evidence="6">
    <location>
        <begin position="90"/>
        <end position="109"/>
    </location>
</feature>
<evidence type="ECO:0000256" key="5">
    <source>
        <dbReference type="ARBA" id="ARBA00023136"/>
    </source>
</evidence>
<evidence type="ECO:0000313" key="8">
    <source>
        <dbReference type="Proteomes" id="UP000251717"/>
    </source>
</evidence>
<evidence type="ECO:0000313" key="7">
    <source>
        <dbReference type="EMBL" id="PWB86866.1"/>
    </source>
</evidence>
<keyword evidence="3 6" id="KW-0812">Transmembrane</keyword>
<keyword evidence="4 6" id="KW-1133">Transmembrane helix</keyword>
<dbReference type="Proteomes" id="UP000251717">
    <property type="component" value="Unassembled WGS sequence"/>
</dbReference>
<evidence type="ECO:0000256" key="1">
    <source>
        <dbReference type="ARBA" id="ARBA00004651"/>
    </source>
</evidence>
<gene>
    <name evidence="7" type="primary">ytgP</name>
    <name evidence="7" type="ORF">MBBTH_12800</name>
</gene>
<evidence type="ECO:0000256" key="6">
    <source>
        <dbReference type="SAM" id="Phobius"/>
    </source>
</evidence>
<feature type="transmembrane region" description="Helical" evidence="6">
    <location>
        <begin position="121"/>
        <end position="143"/>
    </location>
</feature>
<dbReference type="PANTHER" id="PTHR30250">
    <property type="entry name" value="PST FAMILY PREDICTED COLANIC ACID TRANSPORTER"/>
    <property type="match status" value="1"/>
</dbReference>
<protein>
    <submittedName>
        <fullName evidence="7">Putative cell division protein YtgP</fullName>
    </submittedName>
</protein>
<feature type="transmembrane region" description="Helical" evidence="6">
    <location>
        <begin position="50"/>
        <end position="69"/>
    </location>
</feature>
<dbReference type="GO" id="GO:0051301">
    <property type="term" value="P:cell division"/>
    <property type="evidence" value="ECO:0007669"/>
    <property type="project" value="UniProtKB-KW"/>
</dbReference>
<dbReference type="InterPro" id="IPR002797">
    <property type="entry name" value="Polysacc_synth"/>
</dbReference>
<dbReference type="InterPro" id="IPR024923">
    <property type="entry name" value="PG_synth_SpoVB"/>
</dbReference>
<keyword evidence="5 6" id="KW-0472">Membrane</keyword>
<dbReference type="GO" id="GO:0005886">
    <property type="term" value="C:plasma membrane"/>
    <property type="evidence" value="ECO:0007669"/>
    <property type="project" value="UniProtKB-SubCell"/>
</dbReference>
<proteinExistence type="predicted"/>
<dbReference type="EMBL" id="MZGS01000023">
    <property type="protein sequence ID" value="PWB86866.1"/>
    <property type="molecule type" value="Genomic_DNA"/>
</dbReference>
<feature type="transmembrane region" description="Helical" evidence="6">
    <location>
        <begin position="223"/>
        <end position="240"/>
    </location>
</feature>
<dbReference type="CDD" id="cd13128">
    <property type="entry name" value="MATE_Wzx_like"/>
    <property type="match status" value="1"/>
</dbReference>
<evidence type="ECO:0000256" key="4">
    <source>
        <dbReference type="ARBA" id="ARBA00022989"/>
    </source>
</evidence>
<feature type="transmembrane region" description="Helical" evidence="6">
    <location>
        <begin position="273"/>
        <end position="296"/>
    </location>
</feature>
<keyword evidence="7" id="KW-0131">Cell cycle</keyword>
<reference evidence="7 8" key="1">
    <citation type="submission" date="2017-03" db="EMBL/GenBank/DDBJ databases">
        <title>Genome sequence of Methanobrevibacter thaueri.</title>
        <authorList>
            <person name="Poehlein A."/>
            <person name="Seedorf H."/>
            <person name="Daniel R."/>
        </authorList>
    </citation>
    <scope>NUCLEOTIDE SEQUENCE [LARGE SCALE GENOMIC DNA]</scope>
    <source>
        <strain evidence="7 8">DSM 11995</strain>
    </source>
</reference>
<feature type="transmembrane region" description="Helical" evidence="6">
    <location>
        <begin position="164"/>
        <end position="197"/>
    </location>
</feature>
<name>A0A315XM93_9EURY</name>
<dbReference type="InterPro" id="IPR050833">
    <property type="entry name" value="Poly_Biosynth_Transport"/>
</dbReference>
<feature type="transmembrane region" description="Helical" evidence="6">
    <location>
        <begin position="399"/>
        <end position="422"/>
    </location>
</feature>
<feature type="transmembrane region" description="Helical" evidence="6">
    <location>
        <begin position="9"/>
        <end position="30"/>
    </location>
</feature>
<dbReference type="PIRSF" id="PIRSF038958">
    <property type="entry name" value="PG_synth_SpoVB"/>
    <property type="match status" value="1"/>
</dbReference>
<organism evidence="7 8">
    <name type="scientific">Methanobrevibacter thaueri</name>
    <dbReference type="NCBI Taxonomy" id="190975"/>
    <lineage>
        <taxon>Archaea</taxon>
        <taxon>Methanobacteriati</taxon>
        <taxon>Methanobacteriota</taxon>
        <taxon>Methanomada group</taxon>
        <taxon>Methanobacteria</taxon>
        <taxon>Methanobacteriales</taxon>
        <taxon>Methanobacteriaceae</taxon>
        <taxon>Methanobrevibacter</taxon>
    </lineage>
</organism>
<dbReference type="PANTHER" id="PTHR30250:SF21">
    <property type="entry name" value="LIPID II FLIPPASE MURJ"/>
    <property type="match status" value="1"/>
</dbReference>